<organism evidence="1 2">
    <name type="scientific">Methanoliparum thermophilum</name>
    <dbReference type="NCBI Taxonomy" id="2491083"/>
    <lineage>
        <taxon>Archaea</taxon>
        <taxon>Methanobacteriati</taxon>
        <taxon>Methanobacteriota</taxon>
        <taxon>Candidatus Methanoliparia</taxon>
        <taxon>Candidatus Methanoliparales</taxon>
        <taxon>Candidatus Methanoliparaceae</taxon>
        <taxon>Candidatus Methanoliparum</taxon>
    </lineage>
</organism>
<name>A0A520KR44_METT2</name>
<protein>
    <submittedName>
        <fullName evidence="1">Trm112 family protein</fullName>
    </submittedName>
</protein>
<dbReference type="Proteomes" id="UP000317158">
    <property type="component" value="Unassembled WGS sequence"/>
</dbReference>
<dbReference type="Pfam" id="PF03966">
    <property type="entry name" value="Trm112p"/>
    <property type="match status" value="1"/>
</dbReference>
<comment type="caution">
    <text evidence="1">The sequence shown here is derived from an EMBL/GenBank/DDBJ whole genome shotgun (WGS) entry which is preliminary data.</text>
</comment>
<dbReference type="NCBIfam" id="NF038101">
    <property type="entry name" value="Trm112_arch"/>
    <property type="match status" value="1"/>
</dbReference>
<accession>A0A520KR44</accession>
<dbReference type="InterPro" id="IPR005651">
    <property type="entry name" value="Trm112-like"/>
</dbReference>
<proteinExistence type="predicted"/>
<dbReference type="Gene3D" id="2.20.25.10">
    <property type="match status" value="1"/>
</dbReference>
<reference evidence="1 2" key="1">
    <citation type="journal article" date="2019" name="Nat. Microbiol.">
        <title>Wide diversity of methane and short-chain alkane metabolisms in uncultured archaea.</title>
        <authorList>
            <person name="Borrel G."/>
            <person name="Adam P.S."/>
            <person name="McKay L.J."/>
            <person name="Chen L.X."/>
            <person name="Sierra-Garcia I.N."/>
            <person name="Sieber C.M."/>
            <person name="Letourneur Q."/>
            <person name="Ghozlane A."/>
            <person name="Andersen G.L."/>
            <person name="Li W.J."/>
            <person name="Hallam S.J."/>
            <person name="Muyzer G."/>
            <person name="de Oliveira V.M."/>
            <person name="Inskeep W.P."/>
            <person name="Banfield J.F."/>
            <person name="Gribaldo S."/>
        </authorList>
    </citation>
    <scope>NUCLEOTIDE SEQUENCE [LARGE SCALE GENOMIC DNA]</scope>
    <source>
        <strain evidence="1">NM1a</strain>
    </source>
</reference>
<gene>
    <name evidence="1" type="ORF">EF806_05575</name>
</gene>
<evidence type="ECO:0000313" key="1">
    <source>
        <dbReference type="EMBL" id="RZN64088.1"/>
    </source>
</evidence>
<evidence type="ECO:0000313" key="2">
    <source>
        <dbReference type="Proteomes" id="UP000317158"/>
    </source>
</evidence>
<sequence length="59" mass="6935">MWKNLVKILACPICKKDLLLIVDEERDNDVIKGYLYCSRCNERYPIEDGIPVLLPLDQR</sequence>
<dbReference type="EMBL" id="RXIF01000010">
    <property type="protein sequence ID" value="RZN64088.1"/>
    <property type="molecule type" value="Genomic_DNA"/>
</dbReference>
<dbReference type="AlphaFoldDB" id="A0A520KR44"/>
<dbReference type="SUPFAM" id="SSF158997">
    <property type="entry name" value="Trm112p-like"/>
    <property type="match status" value="1"/>
</dbReference>